<dbReference type="SUPFAM" id="SSF48403">
    <property type="entry name" value="Ankyrin repeat"/>
    <property type="match status" value="1"/>
</dbReference>
<dbReference type="PANTHER" id="PTHR11707">
    <property type="entry name" value="L-ASPARAGINASE"/>
    <property type="match status" value="1"/>
</dbReference>
<dbReference type="InterPro" id="IPR006034">
    <property type="entry name" value="Asparaginase/glutaminase-like"/>
</dbReference>
<feature type="repeat" description="ANK" evidence="7">
    <location>
        <begin position="462"/>
        <end position="494"/>
    </location>
</feature>
<gene>
    <name evidence="10" type="primary">ASPG_2</name>
    <name evidence="10" type="ORF">g.70971</name>
</gene>
<evidence type="ECO:0000259" key="8">
    <source>
        <dbReference type="Pfam" id="PF00710"/>
    </source>
</evidence>
<dbReference type="Gene3D" id="3.40.50.1170">
    <property type="entry name" value="L-asparaginase, N-terminal domain"/>
    <property type="match status" value="1"/>
</dbReference>
<dbReference type="InterPro" id="IPR041725">
    <property type="entry name" value="L-asparaginase_I"/>
</dbReference>
<dbReference type="InterPro" id="IPR027473">
    <property type="entry name" value="L-asparaginase_C"/>
</dbReference>
<dbReference type="EC" id="3.5.1.1" evidence="1"/>
<feature type="non-terminal residue" evidence="10">
    <location>
        <position position="1"/>
    </location>
</feature>
<dbReference type="Pfam" id="PF17763">
    <property type="entry name" value="Asparaginase_C"/>
    <property type="match status" value="1"/>
</dbReference>
<name>A0A146KX26_LYGHE</name>
<dbReference type="CDD" id="cd08963">
    <property type="entry name" value="L-asparaginase_I"/>
    <property type="match status" value="1"/>
</dbReference>
<dbReference type="Gene3D" id="3.40.50.40">
    <property type="match status" value="1"/>
</dbReference>
<evidence type="ECO:0000256" key="1">
    <source>
        <dbReference type="ARBA" id="ARBA00012920"/>
    </source>
</evidence>
<evidence type="ECO:0000256" key="6">
    <source>
        <dbReference type="PIRSR" id="PIRSR001220-2"/>
    </source>
</evidence>
<dbReference type="PIRSF" id="PIRSF001220">
    <property type="entry name" value="L-ASNase_gatD"/>
    <property type="match status" value="1"/>
</dbReference>
<dbReference type="PRINTS" id="PR00139">
    <property type="entry name" value="ASNGLNASE"/>
</dbReference>
<evidence type="ECO:0000256" key="4">
    <source>
        <dbReference type="ARBA" id="ARBA00023043"/>
    </source>
</evidence>
<feature type="binding site" evidence="6">
    <location>
        <position position="118"/>
    </location>
    <ligand>
        <name>substrate</name>
    </ligand>
</feature>
<proteinExistence type="inferred from homology"/>
<dbReference type="FunFam" id="3.40.50.1170:FF:000003">
    <property type="entry name" value="60 kDa lysophospholipase"/>
    <property type="match status" value="1"/>
</dbReference>
<dbReference type="InterPro" id="IPR037152">
    <property type="entry name" value="L-asparaginase_N_sf"/>
</dbReference>
<comment type="similarity">
    <text evidence="5">In the N-terminal section; belongs to the asparaginase 1 family.</text>
</comment>
<evidence type="ECO:0000313" key="10">
    <source>
        <dbReference type="EMBL" id="JAQ00369.1"/>
    </source>
</evidence>
<dbReference type="Pfam" id="PF00710">
    <property type="entry name" value="Asparaginase"/>
    <property type="match status" value="1"/>
</dbReference>
<dbReference type="PIRSF" id="PIRSF500176">
    <property type="entry name" value="L_ASNase"/>
    <property type="match status" value="1"/>
</dbReference>
<feature type="domain" description="Asparaginase/glutaminase C-terminal" evidence="9">
    <location>
        <begin position="270"/>
        <end position="385"/>
    </location>
</feature>
<dbReference type="InterPro" id="IPR040919">
    <property type="entry name" value="Asparaginase_C"/>
</dbReference>
<keyword evidence="3" id="KW-0378">Hydrolase</keyword>
<dbReference type="PROSITE" id="PS51732">
    <property type="entry name" value="ASN_GLN_ASE_3"/>
    <property type="match status" value="1"/>
</dbReference>
<dbReference type="InterPro" id="IPR027474">
    <property type="entry name" value="L-asparaginase_N"/>
</dbReference>
<keyword evidence="4 7" id="KW-0040">ANK repeat</keyword>
<dbReference type="InterPro" id="IPR036770">
    <property type="entry name" value="Ankyrin_rpt-contain_sf"/>
</dbReference>
<dbReference type="SUPFAM" id="SSF53774">
    <property type="entry name" value="Glutaminase/Asparaginase"/>
    <property type="match status" value="1"/>
</dbReference>
<dbReference type="PROSITE" id="PS50297">
    <property type="entry name" value="ANK_REP_REGION"/>
    <property type="match status" value="2"/>
</dbReference>
<dbReference type="Pfam" id="PF12796">
    <property type="entry name" value="Ank_2"/>
    <property type="match status" value="2"/>
</dbReference>
<protein>
    <recommendedName>
        <fullName evidence="1">asparaginase</fullName>
        <ecNumber evidence="1">3.5.1.1</ecNumber>
    </recommendedName>
</protein>
<accession>A0A146KX26</accession>
<dbReference type="AlphaFoldDB" id="A0A146KX26"/>
<evidence type="ECO:0000259" key="9">
    <source>
        <dbReference type="Pfam" id="PF17763"/>
    </source>
</evidence>
<dbReference type="SFLD" id="SFLDS00057">
    <property type="entry name" value="Glutaminase/Asparaginase"/>
    <property type="match status" value="1"/>
</dbReference>
<evidence type="ECO:0000256" key="7">
    <source>
        <dbReference type="PROSITE-ProRule" id="PRU00023"/>
    </source>
</evidence>
<dbReference type="SMART" id="SM00870">
    <property type="entry name" value="Asparaginase"/>
    <property type="match status" value="1"/>
</dbReference>
<keyword evidence="2" id="KW-0677">Repeat</keyword>
<dbReference type="GO" id="GO:0004067">
    <property type="term" value="F:asparaginase activity"/>
    <property type="evidence" value="ECO:0007669"/>
    <property type="project" value="UniProtKB-UniRule"/>
</dbReference>
<dbReference type="NCBIfam" id="TIGR00519">
    <property type="entry name" value="asnASE_I"/>
    <property type="match status" value="1"/>
</dbReference>
<reference evidence="10" key="1">
    <citation type="journal article" date="2016" name="Gigascience">
        <title>De novo construction of an expanded transcriptome assembly for the western tarnished plant bug, Lygus hesperus.</title>
        <authorList>
            <person name="Tassone E.E."/>
            <person name="Geib S.M."/>
            <person name="Hall B."/>
            <person name="Fabrick J.A."/>
            <person name="Brent C.S."/>
            <person name="Hull J.J."/>
        </authorList>
    </citation>
    <scope>NUCLEOTIDE SEQUENCE</scope>
</reference>
<dbReference type="InterPro" id="IPR002110">
    <property type="entry name" value="Ankyrin_rpt"/>
</dbReference>
<dbReference type="PANTHER" id="PTHR11707:SF28">
    <property type="entry name" value="60 KDA LYSOPHOSPHOLIPASE"/>
    <property type="match status" value="1"/>
</dbReference>
<dbReference type="PROSITE" id="PS50088">
    <property type="entry name" value="ANK_REPEAT"/>
    <property type="match status" value="3"/>
</dbReference>
<dbReference type="InterPro" id="IPR036152">
    <property type="entry name" value="Asp/glu_Ase-like_sf"/>
</dbReference>
<evidence type="ECO:0000256" key="3">
    <source>
        <dbReference type="ARBA" id="ARBA00022801"/>
    </source>
</evidence>
<sequence length="627" mass="69850">NKEISNSKDHSTTMTSLRRTVSLTSLDEGSYMDGTGISHVLVLYIGGTIGMLHDPDRGLVPVKNKLREVISQDPSLNDASFANTTPKKLPENHMVLPQVENMNRVIYKLIEYDNLLDSSDMSIADWSQVCSDIYDNYELYDGFVILQGTDTLAYTASALSFMLENLGKSVIVTGSQVPLFQLMSDGRGNFISSILIAGNFCIPEVTVFFNHKLFRGNRTVKRSTNDFTAFESCNAQPIATVGQSIEVDQRNIFRPNNLLKFSIQPELSENVALIRLFPLISLEVLQAFLKPPVEGVVIQSYGAGNMPMRDDLIKELAAAADRDIIIVNITQCTFGGVMDIYETGKILSNIGVLSGHDMTPEAALTKLAYVLAKKSFTLQEKKDMMVKSIRGEMTTLTPSAEEQNCLVHAISSALNHTQKKEVDEIQNLVFNGLLMMAIKNNRLDQLKNIHQRGANLTEANYDKRTPLHLAVSLGNTEIVRYLLLNGASVHTRDIYDHSPLLVAIRHEHQTIVELLRSNGAHLEHRNLGDYICRAAANAQIKKLKLYDLAGADFNCQGKDLRTPLHEAVLRNRKDVVKFLLQRNVKAHTEDVLGITPLKIAEKLKFDEIAKMIRAHQAVINNGRSKHA</sequence>
<dbReference type="GO" id="GO:0009066">
    <property type="term" value="P:aspartate family amino acid metabolic process"/>
    <property type="evidence" value="ECO:0007669"/>
    <property type="project" value="UniProtKB-ARBA"/>
</dbReference>
<evidence type="ECO:0000256" key="2">
    <source>
        <dbReference type="ARBA" id="ARBA00022737"/>
    </source>
</evidence>
<dbReference type="InterPro" id="IPR006033">
    <property type="entry name" value="AsnA_fam"/>
</dbReference>
<feature type="repeat" description="ANK" evidence="7">
    <location>
        <begin position="559"/>
        <end position="591"/>
    </location>
</feature>
<dbReference type="EMBL" id="GDHC01018260">
    <property type="protein sequence ID" value="JAQ00369.1"/>
    <property type="molecule type" value="Transcribed_RNA"/>
</dbReference>
<feature type="repeat" description="ANK" evidence="7">
    <location>
        <begin position="495"/>
        <end position="527"/>
    </location>
</feature>
<organism evidence="10">
    <name type="scientific">Lygus hesperus</name>
    <name type="common">Western plant bug</name>
    <dbReference type="NCBI Taxonomy" id="30085"/>
    <lineage>
        <taxon>Eukaryota</taxon>
        <taxon>Metazoa</taxon>
        <taxon>Ecdysozoa</taxon>
        <taxon>Arthropoda</taxon>
        <taxon>Hexapoda</taxon>
        <taxon>Insecta</taxon>
        <taxon>Pterygota</taxon>
        <taxon>Neoptera</taxon>
        <taxon>Paraneoptera</taxon>
        <taxon>Hemiptera</taxon>
        <taxon>Heteroptera</taxon>
        <taxon>Panheteroptera</taxon>
        <taxon>Cimicomorpha</taxon>
        <taxon>Miridae</taxon>
        <taxon>Mirini</taxon>
        <taxon>Lygus</taxon>
    </lineage>
</organism>
<evidence type="ECO:0000256" key="5">
    <source>
        <dbReference type="ARBA" id="ARBA00061199"/>
    </source>
</evidence>
<dbReference type="Gene3D" id="1.25.40.20">
    <property type="entry name" value="Ankyrin repeat-containing domain"/>
    <property type="match status" value="2"/>
</dbReference>
<dbReference type="SMART" id="SM00248">
    <property type="entry name" value="ANK"/>
    <property type="match status" value="5"/>
</dbReference>
<dbReference type="FunFam" id="3.40.50.40:FF:000001">
    <property type="entry name" value="L-asparaginase 1"/>
    <property type="match status" value="1"/>
</dbReference>
<feature type="binding site" evidence="6">
    <location>
        <begin position="149"/>
        <end position="150"/>
    </location>
    <ligand>
        <name>substrate</name>
    </ligand>
</feature>
<feature type="domain" description="L-asparaginase N-terminal" evidence="8">
    <location>
        <begin position="39"/>
        <end position="251"/>
    </location>
</feature>